<dbReference type="Proteomes" id="UP000009022">
    <property type="component" value="Unassembled WGS sequence"/>
</dbReference>
<dbReference type="GeneID" id="6748933"/>
<reference evidence="3 4" key="1">
    <citation type="journal article" date="2008" name="Nature">
        <title>The Trichoplax genome and the nature of placozoans.</title>
        <authorList>
            <person name="Srivastava M."/>
            <person name="Begovic E."/>
            <person name="Chapman J."/>
            <person name="Putnam N.H."/>
            <person name="Hellsten U."/>
            <person name="Kawashima T."/>
            <person name="Kuo A."/>
            <person name="Mitros T."/>
            <person name="Salamov A."/>
            <person name="Carpenter M.L."/>
            <person name="Signorovitch A.Y."/>
            <person name="Moreno M.A."/>
            <person name="Kamm K."/>
            <person name="Grimwood J."/>
            <person name="Schmutz J."/>
            <person name="Shapiro H."/>
            <person name="Grigoriev I.V."/>
            <person name="Buss L.W."/>
            <person name="Schierwater B."/>
            <person name="Dellaporta S.L."/>
            <person name="Rokhsar D.S."/>
        </authorList>
    </citation>
    <scope>NUCLEOTIDE SEQUENCE [LARGE SCALE GENOMIC DNA]</scope>
    <source>
        <strain evidence="3 4">Grell-BS-1999</strain>
    </source>
</reference>
<dbReference type="EMBL" id="DS985241">
    <property type="protein sequence ID" value="EDV29322.1"/>
    <property type="molecule type" value="Genomic_DNA"/>
</dbReference>
<dbReference type="eggNOG" id="KOG4416">
    <property type="taxonomic scope" value="Eukaryota"/>
</dbReference>
<dbReference type="PhylomeDB" id="B3RJL8"/>
<dbReference type="InParanoid" id="B3RJL8"/>
<name>B3RJL8_TRIAD</name>
<dbReference type="GO" id="GO:0051661">
    <property type="term" value="P:maintenance of centrosome location"/>
    <property type="evidence" value="ECO:0000318"/>
    <property type="project" value="GO_Central"/>
</dbReference>
<keyword evidence="4" id="KW-1185">Reference proteome</keyword>
<dbReference type="InterPro" id="IPR016098">
    <property type="entry name" value="CAP/MinC_C"/>
</dbReference>
<dbReference type="OrthoDB" id="427777at2759"/>
<dbReference type="KEGG" id="tad:TRIADDRAFT_51512"/>
<evidence type="ECO:0000259" key="2">
    <source>
        <dbReference type="Pfam" id="PF07986"/>
    </source>
</evidence>
<feature type="region of interest" description="Disordered" evidence="1">
    <location>
        <begin position="205"/>
        <end position="234"/>
    </location>
</feature>
<dbReference type="GO" id="GO:0051684">
    <property type="term" value="P:maintenance of Golgi location"/>
    <property type="evidence" value="ECO:0000318"/>
    <property type="project" value="GO_Central"/>
</dbReference>
<protein>
    <recommendedName>
        <fullName evidence="2">Tubulin binding cofactor C-like domain-containing protein</fullName>
    </recommendedName>
</protein>
<dbReference type="InterPro" id="IPR012945">
    <property type="entry name" value="Tubulin-bd_cofactor_C_dom"/>
</dbReference>
<organism evidence="3 4">
    <name type="scientific">Trichoplax adhaerens</name>
    <name type="common">Trichoplax reptans</name>
    <dbReference type="NCBI Taxonomy" id="10228"/>
    <lineage>
        <taxon>Eukaryota</taxon>
        <taxon>Metazoa</taxon>
        <taxon>Placozoa</taxon>
        <taxon>Uniplacotomia</taxon>
        <taxon>Trichoplacea</taxon>
        <taxon>Trichoplacidae</taxon>
        <taxon>Trichoplax</taxon>
    </lineage>
</organism>
<proteinExistence type="predicted"/>
<dbReference type="AlphaFoldDB" id="B3RJL8"/>
<dbReference type="HOGENOM" id="CLU_016712_1_1_1"/>
<evidence type="ECO:0000256" key="1">
    <source>
        <dbReference type="SAM" id="MobiDB-lite"/>
    </source>
</evidence>
<evidence type="ECO:0000313" key="4">
    <source>
        <dbReference type="Proteomes" id="UP000009022"/>
    </source>
</evidence>
<evidence type="ECO:0000313" key="3">
    <source>
        <dbReference type="EMBL" id="EDV29322.1"/>
    </source>
</evidence>
<dbReference type="GO" id="GO:0031616">
    <property type="term" value="C:spindle pole centrosome"/>
    <property type="evidence" value="ECO:0000318"/>
    <property type="project" value="GO_Central"/>
</dbReference>
<dbReference type="FunCoup" id="B3RJL8">
    <property type="interactions" value="1151"/>
</dbReference>
<dbReference type="PANTHER" id="PTHR16052:SF0">
    <property type="entry name" value="TBCC DOMAIN-CONTAINING PROTEIN 1"/>
    <property type="match status" value="1"/>
</dbReference>
<dbReference type="STRING" id="10228.B3RJL8"/>
<sequence>MSVILWVHPQPLDCGLLHLSFYPRFTYNNLLKLAVYAKAKEKAGYPRLSYTVWRHVACNKLQMSEEHAWLLFKTFYLLSDWSQRDRINWIQSLTNEDATVTEAFSENEHLLTADAVDALGFLIGGQVDGNVMKVRQIASMSSQAGKSGFSKISSTFSLKRFQSWLRSNLSDNCFGTMACLINGERLPRLLGRTVSGNNDVLASGADFKTRDERQSSASPRTPDDSASNRSGKIISNRSIAPASDRLTILAQVCKQTIIKTSEMEHSGVKIYRCHFSYIYLLAPLKSSNNCTYHLCTPSKPVMFIGNNNITIAPYHTFYPLLSKHMQEVGLLPTVNLWDQVISIGPRSDSTEPTSDYKFMKLSQFRQFTIPLTMEGDTTANPCAMPMDYRKALLEKEADIKKWHQYLDAQGLSDADKSKFKKLVQEKFEEWLIDTGHVRHLEGLILNSNSSMLHTILLNHDAIASTICEDISRFETLEIQFV</sequence>
<dbReference type="RefSeq" id="XP_002108524.1">
    <property type="nucleotide sequence ID" value="XM_002108488.1"/>
</dbReference>
<accession>B3RJL8</accession>
<dbReference type="OMA" id="VPNAWDQ"/>
<dbReference type="InterPro" id="IPR039589">
    <property type="entry name" value="TBCC1"/>
</dbReference>
<dbReference type="Gene3D" id="2.160.20.70">
    <property type="match status" value="1"/>
</dbReference>
<gene>
    <name evidence="3" type="ORF">TRIADDRAFT_51512</name>
</gene>
<dbReference type="CTD" id="6748933"/>
<feature type="domain" description="Tubulin binding cofactor C-like" evidence="2">
    <location>
        <begin position="268"/>
        <end position="340"/>
    </location>
</feature>
<feature type="compositionally biased region" description="Polar residues" evidence="1">
    <location>
        <begin position="215"/>
        <end position="234"/>
    </location>
</feature>
<dbReference type="PANTHER" id="PTHR16052">
    <property type="entry name" value="TBCC DOMAIN-CONTAINING PROTEIN 1"/>
    <property type="match status" value="1"/>
</dbReference>
<dbReference type="Pfam" id="PF07986">
    <property type="entry name" value="TBCC"/>
    <property type="match status" value="1"/>
</dbReference>